<feature type="compositionally biased region" description="Acidic residues" evidence="2">
    <location>
        <begin position="395"/>
        <end position="407"/>
    </location>
</feature>
<dbReference type="InterPro" id="IPR001138">
    <property type="entry name" value="Zn2Cys6_DnaBD"/>
</dbReference>
<dbReference type="Pfam" id="PF00172">
    <property type="entry name" value="Zn_clus"/>
    <property type="match status" value="1"/>
</dbReference>
<keyword evidence="1" id="KW-0539">Nucleus</keyword>
<dbReference type="InterPro" id="IPR036864">
    <property type="entry name" value="Zn2-C6_fun-type_DNA-bd_sf"/>
</dbReference>
<feature type="region of interest" description="Disordered" evidence="2">
    <location>
        <begin position="73"/>
        <end position="101"/>
    </location>
</feature>
<protein>
    <recommendedName>
        <fullName evidence="3">Zn(2)-C6 fungal-type domain-containing protein</fullName>
    </recommendedName>
</protein>
<feature type="compositionally biased region" description="Low complexity" evidence="2">
    <location>
        <begin position="143"/>
        <end position="162"/>
    </location>
</feature>
<dbReference type="OrthoDB" id="2574141at2759"/>
<dbReference type="CDD" id="cd00067">
    <property type="entry name" value="GAL4"/>
    <property type="match status" value="1"/>
</dbReference>
<dbReference type="SMART" id="SM00066">
    <property type="entry name" value="GAL4"/>
    <property type="match status" value="1"/>
</dbReference>
<evidence type="ECO:0000256" key="2">
    <source>
        <dbReference type="SAM" id="MobiDB-lite"/>
    </source>
</evidence>
<comment type="caution">
    <text evidence="4">The sequence shown here is derived from an EMBL/GenBank/DDBJ whole genome shotgun (WGS) entry which is preliminary data.</text>
</comment>
<evidence type="ECO:0000313" key="4">
    <source>
        <dbReference type="EMBL" id="PQK08525.1"/>
    </source>
</evidence>
<proteinExistence type="predicted"/>
<dbReference type="EMBL" id="JRHA01000001">
    <property type="protein sequence ID" value="PQK08525.1"/>
    <property type="molecule type" value="Genomic_DNA"/>
</dbReference>
<feature type="region of interest" description="Disordered" evidence="2">
    <location>
        <begin position="378"/>
        <end position="411"/>
    </location>
</feature>
<dbReference type="PROSITE" id="PS50048">
    <property type="entry name" value="ZN2_CY6_FUNGAL_2"/>
    <property type="match status" value="1"/>
</dbReference>
<dbReference type="GO" id="GO:0008270">
    <property type="term" value="F:zinc ion binding"/>
    <property type="evidence" value="ECO:0007669"/>
    <property type="project" value="InterPro"/>
</dbReference>
<dbReference type="AlphaFoldDB" id="A0A2S7XXB0"/>
<dbReference type="SUPFAM" id="SSF57701">
    <property type="entry name" value="Zn2/Cys6 DNA-binding domain"/>
    <property type="match status" value="1"/>
</dbReference>
<organism evidence="4 5">
    <name type="scientific">Beauveria bassiana</name>
    <name type="common">White muscardine disease fungus</name>
    <name type="synonym">Tritirachium shiotae</name>
    <dbReference type="NCBI Taxonomy" id="176275"/>
    <lineage>
        <taxon>Eukaryota</taxon>
        <taxon>Fungi</taxon>
        <taxon>Dikarya</taxon>
        <taxon>Ascomycota</taxon>
        <taxon>Pezizomycotina</taxon>
        <taxon>Sordariomycetes</taxon>
        <taxon>Hypocreomycetidae</taxon>
        <taxon>Hypocreales</taxon>
        <taxon>Cordycipitaceae</taxon>
        <taxon>Beauveria</taxon>
    </lineage>
</organism>
<feature type="domain" description="Zn(2)-C6 fungal-type" evidence="3">
    <location>
        <begin position="11"/>
        <end position="43"/>
    </location>
</feature>
<accession>A0A2S7XXB0</accession>
<name>A0A2S7XXB0_BEABA</name>
<sequence length="452" mass="48571">MSMISANRYTACYRCHSQKLRCPRAVGQDACLRCARAGAYCVMRPSKRQQKRPSLDQEQSSIAGHDLQAPISNAGNFAQPLKQGSEASGVHTSARVDAGDGTSPLPAQDIISAWGDPVVLSADDLVMLDCNFYQHPDAADASADAADAADGDYGSVSVSSSSNTQPQPCQLASAAAESPTSWVSRCFVLRNKLDGSYKDHAIFAMQQQMQDKDQDTVAISEITSDGDTANVAQGERMRCLSHNAISPWSLDQSVELAQDLLCLIQQLEKAHASQRRPLLGSALFSKASNNLLLLSCHSQLAGTLHASLDWIADIIANKKRTAKIEDVLARLEPVLPCIRIGSVRLKTTLQAQLIAVMGTLKSQAVEIRRGMASVLGPSPRLSSVEGQMLTRPDKADDDDDDDDDETANVETLVDPTLCKGAAADNGLINIVDELDNLLMRGIDKLSNLLVET</sequence>
<gene>
    <name evidence="4" type="ORF">BB8028_0001g05990</name>
</gene>
<evidence type="ECO:0000313" key="5">
    <source>
        <dbReference type="Proteomes" id="UP000237441"/>
    </source>
</evidence>
<dbReference type="GO" id="GO:0000981">
    <property type="term" value="F:DNA-binding transcription factor activity, RNA polymerase II-specific"/>
    <property type="evidence" value="ECO:0007669"/>
    <property type="project" value="InterPro"/>
</dbReference>
<evidence type="ECO:0000256" key="1">
    <source>
        <dbReference type="ARBA" id="ARBA00023242"/>
    </source>
</evidence>
<feature type="region of interest" description="Disordered" evidence="2">
    <location>
        <begin position="143"/>
        <end position="171"/>
    </location>
</feature>
<reference evidence="4 5" key="1">
    <citation type="submission" date="2016-07" db="EMBL/GenBank/DDBJ databases">
        <title>Comparative genomics of the entomopathogenic fungus Beauveria bassiana.</title>
        <authorList>
            <person name="Valero Jimenez C.A."/>
            <person name="Zwaan B.J."/>
            <person name="Van Kan J.A."/>
            <person name="Takken W."/>
            <person name="Debets A.J."/>
            <person name="Schoustra S.E."/>
            <person name="Koenraadt C.J."/>
        </authorList>
    </citation>
    <scope>NUCLEOTIDE SEQUENCE [LARGE SCALE GENOMIC DNA]</scope>
    <source>
        <strain evidence="4 5">ARSEF 8028</strain>
    </source>
</reference>
<dbReference type="Gene3D" id="4.10.240.10">
    <property type="entry name" value="Zn(2)-C6 fungal-type DNA-binding domain"/>
    <property type="match status" value="1"/>
</dbReference>
<evidence type="ECO:0000259" key="3">
    <source>
        <dbReference type="PROSITE" id="PS50048"/>
    </source>
</evidence>
<dbReference type="PROSITE" id="PS00463">
    <property type="entry name" value="ZN2_CY6_FUNGAL_1"/>
    <property type="match status" value="1"/>
</dbReference>
<dbReference type="Proteomes" id="UP000237441">
    <property type="component" value="Unassembled WGS sequence"/>
</dbReference>